<proteinExistence type="predicted"/>
<name>A0A382K3Y7_9ZZZZ</name>
<dbReference type="PANTHER" id="PTHR38032:SF1">
    <property type="entry name" value="RNA-BINDING PROTEIN KHPB N-TERMINAL DOMAIN-CONTAINING PROTEIN"/>
    <property type="match status" value="1"/>
</dbReference>
<reference evidence="1" key="1">
    <citation type="submission" date="2018-05" db="EMBL/GenBank/DDBJ databases">
        <authorList>
            <person name="Lanie J.A."/>
            <person name="Ng W.-L."/>
            <person name="Kazmierczak K.M."/>
            <person name="Andrzejewski T.M."/>
            <person name="Davidsen T.M."/>
            <person name="Wayne K.J."/>
            <person name="Tettelin H."/>
            <person name="Glass J.I."/>
            <person name="Rusch D."/>
            <person name="Podicherti R."/>
            <person name="Tsui H.-C.T."/>
            <person name="Winkler M.E."/>
        </authorList>
    </citation>
    <scope>NUCLEOTIDE SEQUENCE</scope>
</reference>
<protein>
    <recommendedName>
        <fullName evidence="2">DUF342 domain-containing protein</fullName>
    </recommendedName>
</protein>
<dbReference type="InterPro" id="IPR046865">
    <property type="entry name" value="FapA_b_solenoid"/>
</dbReference>
<feature type="non-terminal residue" evidence="1">
    <location>
        <position position="1"/>
    </location>
</feature>
<dbReference type="InterPro" id="IPR005646">
    <property type="entry name" value="FapA"/>
</dbReference>
<evidence type="ECO:0008006" key="2">
    <source>
        <dbReference type="Google" id="ProtNLM"/>
    </source>
</evidence>
<dbReference type="AlphaFoldDB" id="A0A382K3Y7"/>
<dbReference type="PANTHER" id="PTHR38032">
    <property type="entry name" value="POLYMERASE-RELATED"/>
    <property type="match status" value="1"/>
</dbReference>
<gene>
    <name evidence="1" type="ORF">METZ01_LOCUS271006</name>
</gene>
<evidence type="ECO:0000313" key="1">
    <source>
        <dbReference type="EMBL" id="SVC18152.1"/>
    </source>
</evidence>
<dbReference type="Pfam" id="PF03961">
    <property type="entry name" value="FapA"/>
    <property type="match status" value="1"/>
</dbReference>
<organism evidence="1">
    <name type="scientific">marine metagenome</name>
    <dbReference type="NCBI Taxonomy" id="408172"/>
    <lineage>
        <taxon>unclassified sequences</taxon>
        <taxon>metagenomes</taxon>
        <taxon>ecological metagenomes</taxon>
    </lineage>
</organism>
<sequence>GGRNVRGEDVSAEDGTPVEITAGANVTAGSGDGGAVTFTSQIAGNVHIKNGQVEVSPVFCVDGDLTYEVGNVEVEGDVEISGTVLAGFSVKAGGDITVGGTVENGVSLTARGDIIVAQAILGEDTQIAAVGSMTARYVQNAHAVVGDDVIIGNYLLNADIRCGGHVTVSDAGGGRSGTIAGGRVLAAGGIDACYVGARSGDKTVIGVDGTPADTVKANQLRVQLKEVDGKVRRLLRTLGITQIDADAMTRLIKATPPSKRASIIAFVKRLQTLLAERATVAAEHEQVQSQIDEQVKASVIEITTEIYGGTEVRFGQRSVAVTVKTPPSAYFFSDEEIHRRALN</sequence>
<dbReference type="EMBL" id="UINC01077749">
    <property type="protein sequence ID" value="SVC18152.1"/>
    <property type="molecule type" value="Genomic_DNA"/>
</dbReference>
<accession>A0A382K3Y7</accession>